<evidence type="ECO:0000313" key="1">
    <source>
        <dbReference type="EMBL" id="MBL0748371.1"/>
    </source>
</evidence>
<accession>A0ABS1LCW9</accession>
<dbReference type="InterPro" id="IPR009097">
    <property type="entry name" value="Cyclic_Pdiesterase"/>
</dbReference>
<proteinExistence type="predicted"/>
<comment type="caution">
    <text evidence="1">The sequence shown here is derived from an EMBL/GenBank/DDBJ whole genome shotgun (WGS) entry which is preliminary data.</text>
</comment>
<protein>
    <recommendedName>
        <fullName evidence="3">2'-5' RNA ligase family protein</fullName>
    </recommendedName>
</protein>
<sequence>MYLTASLLPPHAITCDVHDFATVNSAAALADPERPTREPGGAQVLSLSSRNPYEVLPTERMAAELARFGYVATGEVDTVRSLVADLIAPHDTFTVSLGGSVHVDHVRQLILVGLQGETDRLEEVVDALHASVHRAGFARDRRRFRPMLPVLSFRPSLKLGALVRTVEALEGYASDPWTVTSIGLVHRQLSGRDSVPIELDHLPFSA</sequence>
<dbReference type="Proteomes" id="UP000636918">
    <property type="component" value="Unassembled WGS sequence"/>
</dbReference>
<dbReference type="RefSeq" id="WP_201936554.1">
    <property type="nucleotide sequence ID" value="NZ_JAERSG010000003.1"/>
</dbReference>
<reference evidence="1 2" key="1">
    <citation type="submission" date="2021-01" db="EMBL/GenBank/DDBJ databases">
        <title>Genome seq and assembly of Nocardiodes sp. G10.</title>
        <authorList>
            <person name="Chhetri G."/>
        </authorList>
    </citation>
    <scope>NUCLEOTIDE SEQUENCE [LARGE SCALE GENOMIC DNA]</scope>
    <source>
        <strain evidence="1 2">G10</strain>
    </source>
</reference>
<dbReference type="Gene3D" id="3.90.1140.10">
    <property type="entry name" value="Cyclic phosphodiesterase"/>
    <property type="match status" value="1"/>
</dbReference>
<gene>
    <name evidence="1" type="ORF">JI751_12185</name>
</gene>
<organism evidence="1 2">
    <name type="scientific">Nocardioides baculatus</name>
    <dbReference type="NCBI Taxonomy" id="2801337"/>
    <lineage>
        <taxon>Bacteria</taxon>
        <taxon>Bacillati</taxon>
        <taxon>Actinomycetota</taxon>
        <taxon>Actinomycetes</taxon>
        <taxon>Propionibacteriales</taxon>
        <taxon>Nocardioidaceae</taxon>
        <taxon>Nocardioides</taxon>
    </lineage>
</organism>
<evidence type="ECO:0000313" key="2">
    <source>
        <dbReference type="Proteomes" id="UP000636918"/>
    </source>
</evidence>
<keyword evidence="2" id="KW-1185">Reference proteome</keyword>
<name>A0ABS1LCW9_9ACTN</name>
<evidence type="ECO:0008006" key="3">
    <source>
        <dbReference type="Google" id="ProtNLM"/>
    </source>
</evidence>
<dbReference type="SUPFAM" id="SSF55144">
    <property type="entry name" value="LigT-like"/>
    <property type="match status" value="1"/>
</dbReference>
<dbReference type="EMBL" id="JAERSG010000003">
    <property type="protein sequence ID" value="MBL0748371.1"/>
    <property type="molecule type" value="Genomic_DNA"/>
</dbReference>